<dbReference type="PIRSF" id="PIRSF036492">
    <property type="entry name" value="ALDH"/>
    <property type="match status" value="1"/>
</dbReference>
<evidence type="ECO:0000256" key="5">
    <source>
        <dbReference type="RuleBase" id="RU003345"/>
    </source>
</evidence>
<dbReference type="PROSITE" id="PS00687">
    <property type="entry name" value="ALDEHYDE_DEHYDR_GLU"/>
    <property type="match status" value="1"/>
</dbReference>
<keyword evidence="8" id="KW-1185">Reference proteome</keyword>
<feature type="active site" evidence="4">
    <location>
        <position position="198"/>
    </location>
</feature>
<comment type="caution">
    <text evidence="7">The sequence shown here is derived from an EMBL/GenBank/DDBJ whole genome shotgun (WGS) entry which is preliminary data.</text>
</comment>
<evidence type="ECO:0000256" key="4">
    <source>
        <dbReference type="PROSITE-ProRule" id="PRU10007"/>
    </source>
</evidence>
<gene>
    <name evidence="7" type="primary">aldH</name>
    <name evidence="7" type="ORF">Y10_21560</name>
</gene>
<dbReference type="RefSeq" id="WP_281765412.1">
    <property type="nucleotide sequence ID" value="NZ_BRVO01000002.1"/>
</dbReference>
<dbReference type="InterPro" id="IPR012394">
    <property type="entry name" value="Aldehyde_DH_NAD(P)"/>
</dbReference>
<name>A0ABQ5MK83_9FLAO</name>
<sequence length="446" mass="49807">MSTLNKTYPSVAVRVALLKKLKTQIKKQEKEICEALAKDLGKPTFESMLTETQFVLAELRHTIKHLRGWAVPKRIPGSMLNFPAKEYIYQHPYGRVLIFAPWNYPFQLTLAPLIGAVAAGNSVVLKPSEMAPNTGAVIKDILTKVFDIKFVTVIEGGPLLAKELLKQQWDYIFYTGSTAIGKEIYQAAAKNLTPVTLELGGKSPCIVHESASLKVAAKRIAWGKFVNTGQTCVAPDFVLVHESVKQQFTQYLISAIKDLYGENPEENTDYGKIINKKHFQRLIGYLEGTKISHGGTSNETSLYIAPTVVDNPSLQSAVMSEEIFGPILPIISYTYEKDLDTILKKYEHSLALYVFANNKEFTNAIIENYAFGGGCINDTLVHLVNNQLPFGGIGNSGIGKYHGKYSFDTFSHSKAIVKRSKLENPLRYAPYKKKTKLIKLLYRFIN</sequence>
<dbReference type="InterPro" id="IPR016160">
    <property type="entry name" value="Ald_DH_CS_CYS"/>
</dbReference>
<evidence type="ECO:0000313" key="7">
    <source>
        <dbReference type="EMBL" id="GLB49788.1"/>
    </source>
</evidence>
<dbReference type="InterPro" id="IPR029510">
    <property type="entry name" value="Ald_DH_CS_GLU"/>
</dbReference>
<dbReference type="Proteomes" id="UP001143543">
    <property type="component" value="Unassembled WGS sequence"/>
</dbReference>
<evidence type="ECO:0000256" key="2">
    <source>
        <dbReference type="ARBA" id="ARBA00023002"/>
    </source>
</evidence>
<dbReference type="PANTHER" id="PTHR43570">
    <property type="entry name" value="ALDEHYDE DEHYDROGENASE"/>
    <property type="match status" value="1"/>
</dbReference>
<dbReference type="InterPro" id="IPR016162">
    <property type="entry name" value="Ald_DH_N"/>
</dbReference>
<dbReference type="EMBL" id="BRVO01000002">
    <property type="protein sequence ID" value="GLB49788.1"/>
    <property type="molecule type" value="Genomic_DNA"/>
</dbReference>
<dbReference type="Pfam" id="PF00171">
    <property type="entry name" value="Aldedh"/>
    <property type="match status" value="1"/>
</dbReference>
<dbReference type="InterPro" id="IPR016163">
    <property type="entry name" value="Ald_DH_C"/>
</dbReference>
<dbReference type="Gene3D" id="3.40.605.10">
    <property type="entry name" value="Aldehyde Dehydrogenase, Chain A, domain 1"/>
    <property type="match status" value="1"/>
</dbReference>
<organism evidence="7 8">
    <name type="scientific">Neptunitalea lumnitzerae</name>
    <dbReference type="NCBI Taxonomy" id="2965509"/>
    <lineage>
        <taxon>Bacteria</taxon>
        <taxon>Pseudomonadati</taxon>
        <taxon>Bacteroidota</taxon>
        <taxon>Flavobacteriia</taxon>
        <taxon>Flavobacteriales</taxon>
        <taxon>Flavobacteriaceae</taxon>
        <taxon>Neptunitalea</taxon>
    </lineage>
</organism>
<keyword evidence="2 3" id="KW-0560">Oxidoreductase</keyword>
<evidence type="ECO:0000256" key="1">
    <source>
        <dbReference type="ARBA" id="ARBA00009986"/>
    </source>
</evidence>
<dbReference type="InterPro" id="IPR016161">
    <property type="entry name" value="Ald_DH/histidinol_DH"/>
</dbReference>
<dbReference type="PROSITE" id="PS00070">
    <property type="entry name" value="ALDEHYDE_DEHYDR_CYS"/>
    <property type="match status" value="1"/>
</dbReference>
<accession>A0ABQ5MK83</accession>
<comment type="similarity">
    <text evidence="1 3 5">Belongs to the aldehyde dehydrogenase family.</text>
</comment>
<proteinExistence type="inferred from homology"/>
<evidence type="ECO:0000259" key="6">
    <source>
        <dbReference type="Pfam" id="PF00171"/>
    </source>
</evidence>
<dbReference type="SUPFAM" id="SSF53720">
    <property type="entry name" value="ALDH-like"/>
    <property type="match status" value="1"/>
</dbReference>
<dbReference type="Gene3D" id="3.40.309.10">
    <property type="entry name" value="Aldehyde Dehydrogenase, Chain A, domain 2"/>
    <property type="match status" value="1"/>
</dbReference>
<dbReference type="PANTHER" id="PTHR43570:SF16">
    <property type="entry name" value="ALDEHYDE DEHYDROGENASE TYPE III, ISOFORM Q"/>
    <property type="match status" value="1"/>
</dbReference>
<dbReference type="CDD" id="cd07136">
    <property type="entry name" value="ALDH_YwdH-P39616"/>
    <property type="match status" value="1"/>
</dbReference>
<feature type="domain" description="Aldehyde dehydrogenase" evidence="6">
    <location>
        <begin position="11"/>
        <end position="416"/>
    </location>
</feature>
<evidence type="ECO:0000256" key="3">
    <source>
        <dbReference type="PIRNR" id="PIRNR036492"/>
    </source>
</evidence>
<reference evidence="7" key="1">
    <citation type="submission" date="2022-07" db="EMBL/GenBank/DDBJ databases">
        <title>Taxonomy of Novel Oxalotrophic and Methylotrophic Bacteria.</title>
        <authorList>
            <person name="Sahin N."/>
            <person name="Tani A."/>
        </authorList>
    </citation>
    <scope>NUCLEOTIDE SEQUENCE</scope>
    <source>
        <strain evidence="7">Y10</strain>
    </source>
</reference>
<protein>
    <recommendedName>
        <fullName evidence="3">Aldehyde dehydrogenase</fullName>
    </recommendedName>
</protein>
<dbReference type="InterPro" id="IPR015590">
    <property type="entry name" value="Aldehyde_DH_dom"/>
</dbReference>
<evidence type="ECO:0000313" key="8">
    <source>
        <dbReference type="Proteomes" id="UP001143543"/>
    </source>
</evidence>